<organism evidence="1 2">
    <name type="scientific">Cannabis sativa</name>
    <name type="common">Hemp</name>
    <name type="synonym">Marijuana</name>
    <dbReference type="NCBI Taxonomy" id="3483"/>
    <lineage>
        <taxon>Eukaryota</taxon>
        <taxon>Viridiplantae</taxon>
        <taxon>Streptophyta</taxon>
        <taxon>Embryophyta</taxon>
        <taxon>Tracheophyta</taxon>
        <taxon>Spermatophyta</taxon>
        <taxon>Magnoliopsida</taxon>
        <taxon>eudicotyledons</taxon>
        <taxon>Gunneridae</taxon>
        <taxon>Pentapetalae</taxon>
        <taxon>rosids</taxon>
        <taxon>fabids</taxon>
        <taxon>Rosales</taxon>
        <taxon>Cannabaceae</taxon>
        <taxon>Cannabis</taxon>
    </lineage>
</organism>
<name>A0A803NHM4_CANSA</name>
<dbReference type="EMBL" id="UZAU01000040">
    <property type="status" value="NOT_ANNOTATED_CDS"/>
    <property type="molecule type" value="Genomic_DNA"/>
</dbReference>
<dbReference type="EnsemblPlants" id="evm.model.01.1567">
    <property type="protein sequence ID" value="cds.evm.model.01.1567"/>
    <property type="gene ID" value="evm.TU.01.1567"/>
</dbReference>
<proteinExistence type="predicted"/>
<dbReference type="AlphaFoldDB" id="A0A803NHM4"/>
<dbReference type="Proteomes" id="UP000596661">
    <property type="component" value="Chromosome 1"/>
</dbReference>
<dbReference type="Gramene" id="evm.model.01.1567">
    <property type="protein sequence ID" value="cds.evm.model.01.1567"/>
    <property type="gene ID" value="evm.TU.01.1567"/>
</dbReference>
<protein>
    <submittedName>
        <fullName evidence="1">Uncharacterized protein</fullName>
    </submittedName>
</protein>
<reference evidence="1" key="2">
    <citation type="submission" date="2021-03" db="UniProtKB">
        <authorList>
            <consortium name="EnsemblPlants"/>
        </authorList>
    </citation>
    <scope>IDENTIFICATION</scope>
</reference>
<sequence length="83" mass="9145">MAQEFQLEKDKGELDIAKVEANLAHTKPFIGGQGSAHLAEASTQYASPKTFNDNSWYPVSGATHHLTPNAQNLAYNFDYFGDQ</sequence>
<reference evidence="1" key="1">
    <citation type="submission" date="2018-11" db="EMBL/GenBank/DDBJ databases">
        <authorList>
            <person name="Grassa J C."/>
        </authorList>
    </citation>
    <scope>NUCLEOTIDE SEQUENCE [LARGE SCALE GENOMIC DNA]</scope>
</reference>
<evidence type="ECO:0000313" key="1">
    <source>
        <dbReference type="EnsemblPlants" id="cds.evm.model.01.1567"/>
    </source>
</evidence>
<evidence type="ECO:0000313" key="2">
    <source>
        <dbReference type="Proteomes" id="UP000596661"/>
    </source>
</evidence>
<keyword evidence="2" id="KW-1185">Reference proteome</keyword>
<accession>A0A803NHM4</accession>